<accession>A0ABT8IYB7</accession>
<dbReference type="Pfam" id="PF00326">
    <property type="entry name" value="Peptidase_S9"/>
    <property type="match status" value="1"/>
</dbReference>
<organism evidence="3 4">
    <name type="scientific">Leifsonia virtsii</name>
    <dbReference type="NCBI Taxonomy" id="3035915"/>
    <lineage>
        <taxon>Bacteria</taxon>
        <taxon>Bacillati</taxon>
        <taxon>Actinomycetota</taxon>
        <taxon>Actinomycetes</taxon>
        <taxon>Micrococcales</taxon>
        <taxon>Microbacteriaceae</taxon>
        <taxon>Leifsonia</taxon>
    </lineage>
</organism>
<protein>
    <submittedName>
        <fullName evidence="3">Prolyl oligopeptidase family serine peptidase</fullName>
    </submittedName>
</protein>
<evidence type="ECO:0000259" key="2">
    <source>
        <dbReference type="Pfam" id="PF00326"/>
    </source>
</evidence>
<dbReference type="Gene3D" id="1.20.1440.110">
    <property type="entry name" value="acylaminoacyl peptidase"/>
    <property type="match status" value="1"/>
</dbReference>
<proteinExistence type="inferred from homology"/>
<dbReference type="InterPro" id="IPR001375">
    <property type="entry name" value="Peptidase_S9_cat"/>
</dbReference>
<evidence type="ECO:0000256" key="1">
    <source>
        <dbReference type="ARBA" id="ARBA00008645"/>
    </source>
</evidence>
<dbReference type="RefSeq" id="WP_301219095.1">
    <property type="nucleotide sequence ID" value="NZ_JAROCB010000003.1"/>
</dbReference>
<dbReference type="Proteomes" id="UP001174210">
    <property type="component" value="Unassembled WGS sequence"/>
</dbReference>
<dbReference type="PANTHER" id="PTHR22946:SF12">
    <property type="entry name" value="CONIDIAL PIGMENT BIOSYNTHESIS PROTEIN AYG1 (AFU_ORTHOLOGUE AFUA_2G17550)"/>
    <property type="match status" value="1"/>
</dbReference>
<reference evidence="3" key="1">
    <citation type="submission" date="2023-03" db="EMBL/GenBank/DDBJ databases">
        <title>MT1 and MT2 Draft Genomes of Novel Species.</title>
        <authorList>
            <person name="Venkateswaran K."/>
        </authorList>
    </citation>
    <scope>NUCLEOTIDE SEQUENCE</scope>
    <source>
        <strain evidence="3">F6_8S_P_1A</strain>
    </source>
</reference>
<comment type="similarity">
    <text evidence="1">Belongs to the AB hydrolase superfamily.</text>
</comment>
<dbReference type="Gene3D" id="3.40.50.1820">
    <property type="entry name" value="alpha/beta hydrolase"/>
    <property type="match status" value="1"/>
</dbReference>
<name>A0ABT8IYB7_9MICO</name>
<evidence type="ECO:0000313" key="3">
    <source>
        <dbReference type="EMBL" id="MDN4597813.1"/>
    </source>
</evidence>
<feature type="domain" description="Peptidase S9 prolyl oligopeptidase catalytic" evidence="2">
    <location>
        <begin position="217"/>
        <end position="272"/>
    </location>
</feature>
<comment type="caution">
    <text evidence="3">The sequence shown here is derived from an EMBL/GenBank/DDBJ whole genome shotgun (WGS) entry which is preliminary data.</text>
</comment>
<dbReference type="InterPro" id="IPR029058">
    <property type="entry name" value="AB_hydrolase_fold"/>
</dbReference>
<keyword evidence="4" id="KW-1185">Reference proteome</keyword>
<dbReference type="SUPFAM" id="SSF53474">
    <property type="entry name" value="alpha/beta-Hydrolases"/>
    <property type="match status" value="1"/>
</dbReference>
<dbReference type="EMBL" id="JAROCB010000003">
    <property type="protein sequence ID" value="MDN4597813.1"/>
    <property type="molecule type" value="Genomic_DNA"/>
</dbReference>
<sequence>MAHTHEFRFSGNDDFDFEIRTTIGQSFSGAADIGEVLAAVQGVDDKDYDGWFRAWLGLGDRIAAQADASAEAGRTVSAASAYLRAASYYATAVNAVASLESEDELLPTFRKHRAAWDAWVDAVDLDIARVAIPYQDTTLPGYLFRAPGARAETASRPLLVVVNGSDGALTSLWSSAVSGALRRGYDALVFDGPGQQSMLFERGVPFRPDWEAVLTPVLDFALAQTGVDADRVALYGISQAGYWVPRALAFEHRFAAAVADPGVVDVSTSWTDHLPGNLRKLLDEGEDAKFDRDMELGMKFSHELANTWRFRARPYGTTGYAETLRAVLQYSVEQVAGRITTPLLITDPEHEQFWPGQSERLAALTPSVSTLVRFSEAEGADFHVQPLARALTEQRMFDWLDERLGR</sequence>
<dbReference type="InterPro" id="IPR050261">
    <property type="entry name" value="FrsA_esterase"/>
</dbReference>
<gene>
    <name evidence="3" type="ORF">P5G59_11730</name>
</gene>
<evidence type="ECO:0000313" key="4">
    <source>
        <dbReference type="Proteomes" id="UP001174210"/>
    </source>
</evidence>
<dbReference type="PANTHER" id="PTHR22946">
    <property type="entry name" value="DIENELACTONE HYDROLASE DOMAIN-CONTAINING PROTEIN-RELATED"/>
    <property type="match status" value="1"/>
</dbReference>